<dbReference type="InterPro" id="IPR020610">
    <property type="entry name" value="Thiolase_AS"/>
</dbReference>
<evidence type="ECO:0000313" key="8">
    <source>
        <dbReference type="EMBL" id="RDL42862.1"/>
    </source>
</evidence>
<comment type="caution">
    <text evidence="8">The sequence shown here is derived from an EMBL/GenBank/DDBJ whole genome shotgun (WGS) entry which is preliminary data.</text>
</comment>
<evidence type="ECO:0000259" key="6">
    <source>
        <dbReference type="Pfam" id="PF00108"/>
    </source>
</evidence>
<dbReference type="InterPro" id="IPR020616">
    <property type="entry name" value="Thiolase_N"/>
</dbReference>
<accession>A0A370U524</accession>
<evidence type="ECO:0000259" key="7">
    <source>
        <dbReference type="Pfam" id="PF02803"/>
    </source>
</evidence>
<dbReference type="Gene3D" id="3.40.47.10">
    <property type="match status" value="2"/>
</dbReference>
<protein>
    <submittedName>
        <fullName evidence="8">Acetyl-CoA C-acetyltransferase</fullName>
        <ecNumber evidence="8">2.3.1.9</ecNumber>
    </submittedName>
</protein>
<dbReference type="InterPro" id="IPR016039">
    <property type="entry name" value="Thiolase-like"/>
</dbReference>
<dbReference type="InterPro" id="IPR020613">
    <property type="entry name" value="Thiolase_CS"/>
</dbReference>
<dbReference type="AlphaFoldDB" id="A0A370U524"/>
<dbReference type="Pfam" id="PF02803">
    <property type="entry name" value="Thiolase_C"/>
    <property type="match status" value="1"/>
</dbReference>
<proteinExistence type="inferred from homology"/>
<keyword evidence="9" id="KW-1185">Reference proteome</keyword>
<organism evidence="8 9">
    <name type="scientific">Marinomonas piezotolerans</name>
    <dbReference type="NCBI Taxonomy" id="2213058"/>
    <lineage>
        <taxon>Bacteria</taxon>
        <taxon>Pseudomonadati</taxon>
        <taxon>Pseudomonadota</taxon>
        <taxon>Gammaproteobacteria</taxon>
        <taxon>Oceanospirillales</taxon>
        <taxon>Oceanospirillaceae</taxon>
        <taxon>Marinomonas</taxon>
    </lineage>
</organism>
<keyword evidence="2 5" id="KW-0808">Transferase</keyword>
<reference evidence="8 9" key="1">
    <citation type="submission" date="2018-06" db="EMBL/GenBank/DDBJ databases">
        <title>Marinomonas sp. YLB-05 draft genome sequence.</title>
        <authorList>
            <person name="Yu L."/>
            <person name="Tang X."/>
        </authorList>
    </citation>
    <scope>NUCLEOTIDE SEQUENCE [LARGE SCALE GENOMIC DNA]</scope>
    <source>
        <strain evidence="8 9">YLB-05</strain>
    </source>
</reference>
<dbReference type="PROSITE" id="PS00737">
    <property type="entry name" value="THIOLASE_2"/>
    <property type="match status" value="1"/>
</dbReference>
<dbReference type="Proteomes" id="UP000254326">
    <property type="component" value="Unassembled WGS sequence"/>
</dbReference>
<feature type="domain" description="Thiolase N-terminal" evidence="6">
    <location>
        <begin position="4"/>
        <end position="261"/>
    </location>
</feature>
<evidence type="ECO:0000313" key="9">
    <source>
        <dbReference type="Proteomes" id="UP000254326"/>
    </source>
</evidence>
<feature type="domain" description="Thiolase C-terminal" evidence="7">
    <location>
        <begin position="269"/>
        <end position="390"/>
    </location>
</feature>
<dbReference type="PIRSF" id="PIRSF000429">
    <property type="entry name" value="Ac-CoA_Ac_transf"/>
    <property type="match status" value="1"/>
</dbReference>
<evidence type="ECO:0000256" key="5">
    <source>
        <dbReference type="RuleBase" id="RU003557"/>
    </source>
</evidence>
<keyword evidence="3 5" id="KW-0012">Acyltransferase</keyword>
<dbReference type="FunFam" id="3.40.47.10:FF:000010">
    <property type="entry name" value="Acetyl-CoA acetyltransferase (Thiolase)"/>
    <property type="match status" value="1"/>
</dbReference>
<comment type="similarity">
    <text evidence="1 5">Belongs to the thiolase-like superfamily. Thiolase family.</text>
</comment>
<evidence type="ECO:0000256" key="2">
    <source>
        <dbReference type="ARBA" id="ARBA00022679"/>
    </source>
</evidence>
<dbReference type="PROSITE" id="PS00099">
    <property type="entry name" value="THIOLASE_3"/>
    <property type="match status" value="1"/>
</dbReference>
<evidence type="ECO:0000256" key="1">
    <source>
        <dbReference type="ARBA" id="ARBA00010982"/>
    </source>
</evidence>
<gene>
    <name evidence="8" type="ORF">DN730_17525</name>
</gene>
<dbReference type="GO" id="GO:0003985">
    <property type="term" value="F:acetyl-CoA C-acetyltransferase activity"/>
    <property type="evidence" value="ECO:0007669"/>
    <property type="project" value="UniProtKB-EC"/>
</dbReference>
<sequence length="391" mass="41220">MNEVYIVAGKRSPIAKLSGGLADLNAADIGAQVIAHLLQELDLDPTHIDEVIIGQVLTGGAGQNPARQAALLAGLAPNVSAFTVNKVCGGGQKSIHLAAQAIKAGDANLIIAGGQDSMSNAPQLIMSNQIAAKQRPLKIQDSMIIDGLWDAFHNLHMGDTVEHLIARWQISREEQDRFAHHSQLKADNAIRSNRFDAELTPIKLPSKQGDIYFSKDEHPYLSSLEKLARLKPAFCETGTITVGNASGLNDGAAAVLVASEQALLAANLDPIVRIASYASFALEPMDMGLGPIGATQKALRLAGWNIGQIELAEINEAFAGQSIIVLRELGIDPEIVNVNGGAIALGHPLAGSGCRIVVSLLHEMQRRSAKKGVATLCIGGGMGVAICLERC</sequence>
<feature type="active site" description="Acyl-thioester intermediate" evidence="4">
    <location>
        <position position="88"/>
    </location>
</feature>
<dbReference type="OrthoDB" id="9764638at2"/>
<dbReference type="SUPFAM" id="SSF53901">
    <property type="entry name" value="Thiolase-like"/>
    <property type="match status" value="2"/>
</dbReference>
<feature type="active site" description="Proton acceptor" evidence="4">
    <location>
        <position position="347"/>
    </location>
</feature>
<dbReference type="PANTHER" id="PTHR18919:SF107">
    <property type="entry name" value="ACETYL-COA ACETYLTRANSFERASE, CYTOSOLIC"/>
    <property type="match status" value="1"/>
</dbReference>
<dbReference type="EC" id="2.3.1.9" evidence="8"/>
<evidence type="ECO:0000256" key="4">
    <source>
        <dbReference type="PIRSR" id="PIRSR000429-1"/>
    </source>
</evidence>
<dbReference type="EMBL" id="QKRA01000013">
    <property type="protein sequence ID" value="RDL42862.1"/>
    <property type="molecule type" value="Genomic_DNA"/>
</dbReference>
<dbReference type="Pfam" id="PF00108">
    <property type="entry name" value="Thiolase_N"/>
    <property type="match status" value="1"/>
</dbReference>
<dbReference type="CDD" id="cd00751">
    <property type="entry name" value="thiolase"/>
    <property type="match status" value="1"/>
</dbReference>
<dbReference type="NCBIfam" id="TIGR01930">
    <property type="entry name" value="AcCoA-C-Actrans"/>
    <property type="match status" value="1"/>
</dbReference>
<feature type="active site" description="Proton acceptor" evidence="4">
    <location>
        <position position="377"/>
    </location>
</feature>
<dbReference type="RefSeq" id="WP_115469436.1">
    <property type="nucleotide sequence ID" value="NZ_QKRA01000013.1"/>
</dbReference>
<dbReference type="InterPro" id="IPR020617">
    <property type="entry name" value="Thiolase_C"/>
</dbReference>
<dbReference type="InterPro" id="IPR002155">
    <property type="entry name" value="Thiolase"/>
</dbReference>
<evidence type="ECO:0000256" key="3">
    <source>
        <dbReference type="ARBA" id="ARBA00023315"/>
    </source>
</evidence>
<dbReference type="GO" id="GO:0044281">
    <property type="term" value="P:small molecule metabolic process"/>
    <property type="evidence" value="ECO:0007669"/>
    <property type="project" value="UniProtKB-ARBA"/>
</dbReference>
<dbReference type="PANTHER" id="PTHR18919">
    <property type="entry name" value="ACETYL-COA C-ACYLTRANSFERASE"/>
    <property type="match status" value="1"/>
</dbReference>
<name>A0A370U524_9GAMM</name>